<name>A0A7S2MVR4_9STRA</name>
<protein>
    <submittedName>
        <fullName evidence="2">Uncharacterized protein</fullName>
    </submittedName>
</protein>
<sequence>MKAELLERRRESARSRPVSLSPGRVPVSDKVTFAEVSFDGDQSDVGSNIPIPSDVDSEGSWCGVAAVDPFRTPTKRKRRVVKVPHSPKKWRRMVRDNRLQSIYLGQ</sequence>
<accession>A0A7S2MVR4</accession>
<reference evidence="2" key="1">
    <citation type="submission" date="2021-01" db="EMBL/GenBank/DDBJ databases">
        <authorList>
            <person name="Corre E."/>
            <person name="Pelletier E."/>
            <person name="Niang G."/>
            <person name="Scheremetjew M."/>
            <person name="Finn R."/>
            <person name="Kale V."/>
            <person name="Holt S."/>
            <person name="Cochrane G."/>
            <person name="Meng A."/>
            <person name="Brown T."/>
            <person name="Cohen L."/>
        </authorList>
    </citation>
    <scope>NUCLEOTIDE SEQUENCE</scope>
    <source>
        <strain evidence="2">CCMP826</strain>
    </source>
</reference>
<feature type="compositionally biased region" description="Basic and acidic residues" evidence="1">
    <location>
        <begin position="1"/>
        <end position="14"/>
    </location>
</feature>
<dbReference type="AlphaFoldDB" id="A0A7S2MVR4"/>
<dbReference type="EMBL" id="HBGV01014285">
    <property type="protein sequence ID" value="CAD9505463.1"/>
    <property type="molecule type" value="Transcribed_RNA"/>
</dbReference>
<feature type="region of interest" description="Disordered" evidence="1">
    <location>
        <begin position="1"/>
        <end position="24"/>
    </location>
</feature>
<evidence type="ECO:0000313" key="2">
    <source>
        <dbReference type="EMBL" id="CAD9505463.1"/>
    </source>
</evidence>
<organism evidence="2">
    <name type="scientific">Helicotheca tamesis</name>
    <dbReference type="NCBI Taxonomy" id="374047"/>
    <lineage>
        <taxon>Eukaryota</taxon>
        <taxon>Sar</taxon>
        <taxon>Stramenopiles</taxon>
        <taxon>Ochrophyta</taxon>
        <taxon>Bacillariophyta</taxon>
        <taxon>Mediophyceae</taxon>
        <taxon>Lithodesmiophycidae</taxon>
        <taxon>Lithodesmiales</taxon>
        <taxon>Lithodesmiaceae</taxon>
        <taxon>Helicotheca</taxon>
    </lineage>
</organism>
<proteinExistence type="predicted"/>
<evidence type="ECO:0000256" key="1">
    <source>
        <dbReference type="SAM" id="MobiDB-lite"/>
    </source>
</evidence>
<gene>
    <name evidence="2" type="ORF">HTAM1171_LOCUS8763</name>
</gene>